<evidence type="ECO:0000256" key="1">
    <source>
        <dbReference type="SAM" id="MobiDB-lite"/>
    </source>
</evidence>
<dbReference type="EMBL" id="JBBPBN010000042">
    <property type="protein sequence ID" value="KAK8998105.1"/>
    <property type="molecule type" value="Genomic_DNA"/>
</dbReference>
<accession>A0ABR2QBR5</accession>
<gene>
    <name evidence="2" type="ORF">V6N11_012636</name>
</gene>
<feature type="compositionally biased region" description="Polar residues" evidence="1">
    <location>
        <begin position="19"/>
        <end position="34"/>
    </location>
</feature>
<proteinExistence type="predicted"/>
<dbReference type="Proteomes" id="UP001396334">
    <property type="component" value="Unassembled WGS sequence"/>
</dbReference>
<feature type="region of interest" description="Disordered" evidence="1">
    <location>
        <begin position="158"/>
        <end position="199"/>
    </location>
</feature>
<evidence type="ECO:0000313" key="3">
    <source>
        <dbReference type="Proteomes" id="UP001396334"/>
    </source>
</evidence>
<evidence type="ECO:0000313" key="2">
    <source>
        <dbReference type="EMBL" id="KAK8998105.1"/>
    </source>
</evidence>
<comment type="caution">
    <text evidence="2">The sequence shown here is derived from an EMBL/GenBank/DDBJ whole genome shotgun (WGS) entry which is preliminary data.</text>
</comment>
<name>A0ABR2QBR5_9ROSI</name>
<reference evidence="2 3" key="1">
    <citation type="journal article" date="2024" name="G3 (Bethesda)">
        <title>Genome assembly of Hibiscus sabdariffa L. provides insights into metabolisms of medicinal natural products.</title>
        <authorList>
            <person name="Kim T."/>
        </authorList>
    </citation>
    <scope>NUCLEOTIDE SEQUENCE [LARGE SCALE GENOMIC DNA]</scope>
    <source>
        <strain evidence="2">TK-2024</strain>
        <tissue evidence="2">Old leaves</tissue>
    </source>
</reference>
<keyword evidence="3" id="KW-1185">Reference proteome</keyword>
<feature type="compositionally biased region" description="Low complexity" evidence="1">
    <location>
        <begin position="100"/>
        <end position="119"/>
    </location>
</feature>
<protein>
    <submittedName>
        <fullName evidence="2">Uncharacterized protein</fullName>
    </submittedName>
</protein>
<organism evidence="2 3">
    <name type="scientific">Hibiscus sabdariffa</name>
    <name type="common">roselle</name>
    <dbReference type="NCBI Taxonomy" id="183260"/>
    <lineage>
        <taxon>Eukaryota</taxon>
        <taxon>Viridiplantae</taxon>
        <taxon>Streptophyta</taxon>
        <taxon>Embryophyta</taxon>
        <taxon>Tracheophyta</taxon>
        <taxon>Spermatophyta</taxon>
        <taxon>Magnoliopsida</taxon>
        <taxon>eudicotyledons</taxon>
        <taxon>Gunneridae</taxon>
        <taxon>Pentapetalae</taxon>
        <taxon>rosids</taxon>
        <taxon>malvids</taxon>
        <taxon>Malvales</taxon>
        <taxon>Malvaceae</taxon>
        <taxon>Malvoideae</taxon>
        <taxon>Hibiscus</taxon>
    </lineage>
</organism>
<sequence>MMRKSQQRQVPRLKGLATDATTLEDTNVVASNMLSPKRLLILTAAAPQERKDDAPPAKPTTATSKKKDKERLRASRHHRQPIHFPSDGDNDVATSARSVSPLSPSPSHATASAPTSVPAKTRTKRIVGRVIKPRFIDQMPTDIMEKLGDISVSLEFDDSLEPTDAPTSPTPLATKHLAPTPTPMTSFKKDARKPSPYHT</sequence>
<feature type="region of interest" description="Disordered" evidence="1">
    <location>
        <begin position="1"/>
        <end position="121"/>
    </location>
</feature>